<feature type="region of interest" description="Disordered" evidence="1">
    <location>
        <begin position="1"/>
        <end position="24"/>
    </location>
</feature>
<evidence type="ECO:0000256" key="1">
    <source>
        <dbReference type="SAM" id="MobiDB-lite"/>
    </source>
</evidence>
<organism evidence="2 3">
    <name type="scientific">Halochromatium salexigens</name>
    <name type="common">Chromatium salexigens</name>
    <dbReference type="NCBI Taxonomy" id="49447"/>
    <lineage>
        <taxon>Bacteria</taxon>
        <taxon>Pseudomonadati</taxon>
        <taxon>Pseudomonadota</taxon>
        <taxon>Gammaproteobacteria</taxon>
        <taxon>Chromatiales</taxon>
        <taxon>Chromatiaceae</taxon>
        <taxon>Halochromatium</taxon>
    </lineage>
</organism>
<evidence type="ECO:0000313" key="3">
    <source>
        <dbReference type="Proteomes" id="UP001296967"/>
    </source>
</evidence>
<dbReference type="AlphaFoldDB" id="A0AAJ0UI07"/>
<evidence type="ECO:0000313" key="2">
    <source>
        <dbReference type="EMBL" id="MBK5930892.1"/>
    </source>
</evidence>
<keyword evidence="3" id="KW-1185">Reference proteome</keyword>
<reference evidence="2" key="1">
    <citation type="submission" date="2017-05" db="EMBL/GenBank/DDBJ databases">
        <authorList>
            <person name="Imhoff J.F."/>
            <person name="Rahn T."/>
            <person name="Kuenzel S."/>
            <person name="Neulinger S.C."/>
        </authorList>
    </citation>
    <scope>NUCLEOTIDE SEQUENCE</scope>
    <source>
        <strain evidence="2">DSM 4395</strain>
    </source>
</reference>
<comment type="caution">
    <text evidence="2">The sequence shown here is derived from an EMBL/GenBank/DDBJ whole genome shotgun (WGS) entry which is preliminary data.</text>
</comment>
<dbReference type="Proteomes" id="UP001296967">
    <property type="component" value="Unassembled WGS sequence"/>
</dbReference>
<reference evidence="2" key="2">
    <citation type="journal article" date="2020" name="Microorganisms">
        <title>Osmotic Adaptation and Compatible Solute Biosynthesis of Phototrophic Bacteria as Revealed from Genome Analyses.</title>
        <authorList>
            <person name="Imhoff J.F."/>
            <person name="Rahn T."/>
            <person name="Kunzel S."/>
            <person name="Keller A."/>
            <person name="Neulinger S.C."/>
        </authorList>
    </citation>
    <scope>NUCLEOTIDE SEQUENCE</scope>
    <source>
        <strain evidence="2">DSM 4395</strain>
    </source>
</reference>
<dbReference type="RefSeq" id="WP_201245722.1">
    <property type="nucleotide sequence ID" value="NZ_NHSF01000059.1"/>
</dbReference>
<sequence>MEITELGCPQAVQRAGSPEPRPDGLEDLVAHNLLSFKASGAVFDAWALDELNSHSVTYRKLASIRALRQSPAADQDPDTPVVEPRTAYPLLLICNPDIQTIGASDA</sequence>
<dbReference type="EMBL" id="NHSF01000059">
    <property type="protein sequence ID" value="MBK5930892.1"/>
    <property type="molecule type" value="Genomic_DNA"/>
</dbReference>
<accession>A0AAJ0UI07</accession>
<name>A0AAJ0UI07_HALSE</name>
<protein>
    <submittedName>
        <fullName evidence="2">Uncharacterized protein</fullName>
    </submittedName>
</protein>
<proteinExistence type="predicted"/>
<gene>
    <name evidence="2" type="ORF">CCR82_10230</name>
</gene>